<dbReference type="SUPFAM" id="SSF46785">
    <property type="entry name" value="Winged helix' DNA-binding domain"/>
    <property type="match status" value="1"/>
</dbReference>
<accession>A0ABU2S9Z2</accession>
<dbReference type="InterPro" id="IPR028082">
    <property type="entry name" value="Peripla_BP_I"/>
</dbReference>
<evidence type="ECO:0000256" key="1">
    <source>
        <dbReference type="ARBA" id="ARBA00023015"/>
    </source>
</evidence>
<keyword evidence="2" id="KW-0238">DNA-binding</keyword>
<keyword evidence="1" id="KW-0805">Transcription regulation</keyword>
<dbReference type="InterPro" id="IPR036388">
    <property type="entry name" value="WH-like_DNA-bd_sf"/>
</dbReference>
<dbReference type="PANTHER" id="PTHR30146:SF155">
    <property type="entry name" value="ALANINE RACEMASE"/>
    <property type="match status" value="1"/>
</dbReference>
<comment type="caution">
    <text evidence="5">The sequence shown here is derived from an EMBL/GenBank/DDBJ whole genome shotgun (WGS) entry which is preliminary data.</text>
</comment>
<dbReference type="EMBL" id="JAVREV010000015">
    <property type="protein sequence ID" value="MDT0445732.1"/>
    <property type="molecule type" value="Genomic_DNA"/>
</dbReference>
<evidence type="ECO:0000313" key="6">
    <source>
        <dbReference type="Proteomes" id="UP001183615"/>
    </source>
</evidence>
<dbReference type="InterPro" id="IPR001034">
    <property type="entry name" value="DeoR_HTH"/>
</dbReference>
<evidence type="ECO:0000313" key="5">
    <source>
        <dbReference type="EMBL" id="MDT0445732.1"/>
    </source>
</evidence>
<feature type="domain" description="HTH deoR-type" evidence="4">
    <location>
        <begin position="4"/>
        <end position="59"/>
    </location>
</feature>
<organism evidence="5 6">
    <name type="scientific">Streptomyces johnsoniae</name>
    <dbReference type="NCBI Taxonomy" id="3075532"/>
    <lineage>
        <taxon>Bacteria</taxon>
        <taxon>Bacillati</taxon>
        <taxon>Actinomycetota</taxon>
        <taxon>Actinomycetes</taxon>
        <taxon>Kitasatosporales</taxon>
        <taxon>Streptomycetaceae</taxon>
        <taxon>Streptomyces</taxon>
    </lineage>
</organism>
<dbReference type="PROSITE" id="PS00894">
    <property type="entry name" value="HTH_DEOR_1"/>
    <property type="match status" value="1"/>
</dbReference>
<evidence type="ECO:0000256" key="2">
    <source>
        <dbReference type="ARBA" id="ARBA00023125"/>
    </source>
</evidence>
<keyword evidence="6" id="KW-1185">Reference proteome</keyword>
<evidence type="ECO:0000256" key="3">
    <source>
        <dbReference type="ARBA" id="ARBA00023163"/>
    </source>
</evidence>
<dbReference type="InterPro" id="IPR018356">
    <property type="entry name" value="Tscrpt_reg_HTH_DeoR_CS"/>
</dbReference>
<gene>
    <name evidence="5" type="ORF">RM779_24490</name>
</gene>
<proteinExistence type="predicted"/>
<dbReference type="PROSITE" id="PS51000">
    <property type="entry name" value="HTH_DEOR_2"/>
    <property type="match status" value="1"/>
</dbReference>
<sequence length="363" mass="39480">MFLPSERQERILAAVRQQGTVRLSELVERLGVSAVTVRRDVTALADRGLLQRVHGGVTLRHRRGREPEQQRTPFGPTAAGVLLGMVVPSVEYYWPHVIQGAQTAVNAAEGRLVMRVSSYEPGEDRRQITALLERGVRTLLVAPVVTGTYGLDLLRWLAALPVPVVLVERQPPPELPTLALDAATTAHAIGAGLGVRHLVTLGHRNIALILSGSSPTSRALRQGWAETMTELGMPRPDAWLFEVVSYGTPGWATAYDEVLWRCREQGMTALLVHSDREAIGMVERARDLGIAVPGELAVVSYDDEVAATSDPPLTAVRPQKHRLGKLAAELALARATEAGGRPVHRVQLWPTLEVRESCGGQPD</sequence>
<protein>
    <submittedName>
        <fullName evidence="5">Substrate-binding domain-containing protein</fullName>
    </submittedName>
</protein>
<dbReference type="Pfam" id="PF08220">
    <property type="entry name" value="HTH_DeoR"/>
    <property type="match status" value="1"/>
</dbReference>
<keyword evidence="3" id="KW-0804">Transcription</keyword>
<evidence type="ECO:0000259" key="4">
    <source>
        <dbReference type="PROSITE" id="PS51000"/>
    </source>
</evidence>
<dbReference type="InterPro" id="IPR046335">
    <property type="entry name" value="LacI/GalR-like_sensor"/>
</dbReference>
<dbReference type="RefSeq" id="WP_311619916.1">
    <property type="nucleotide sequence ID" value="NZ_JAVREV010000015.1"/>
</dbReference>
<dbReference type="PANTHER" id="PTHR30146">
    <property type="entry name" value="LACI-RELATED TRANSCRIPTIONAL REPRESSOR"/>
    <property type="match status" value="1"/>
</dbReference>
<dbReference type="PRINTS" id="PR00037">
    <property type="entry name" value="HTHLACR"/>
</dbReference>
<name>A0ABU2S9Z2_9ACTN</name>
<reference evidence="6" key="1">
    <citation type="submission" date="2023-07" db="EMBL/GenBank/DDBJ databases">
        <title>30 novel species of actinomycetes from the DSMZ collection.</title>
        <authorList>
            <person name="Nouioui I."/>
        </authorList>
    </citation>
    <scope>NUCLEOTIDE SEQUENCE [LARGE SCALE GENOMIC DNA]</scope>
    <source>
        <strain evidence="6">DSM 41886</strain>
    </source>
</reference>
<dbReference type="Gene3D" id="3.40.50.2300">
    <property type="match status" value="2"/>
</dbReference>
<dbReference type="InterPro" id="IPR036390">
    <property type="entry name" value="WH_DNA-bd_sf"/>
</dbReference>
<dbReference type="Proteomes" id="UP001183615">
    <property type="component" value="Unassembled WGS sequence"/>
</dbReference>
<dbReference type="SMART" id="SM00420">
    <property type="entry name" value="HTH_DEOR"/>
    <property type="match status" value="1"/>
</dbReference>
<dbReference type="Pfam" id="PF13377">
    <property type="entry name" value="Peripla_BP_3"/>
    <property type="match status" value="1"/>
</dbReference>
<dbReference type="Gene3D" id="1.10.10.10">
    <property type="entry name" value="Winged helix-like DNA-binding domain superfamily/Winged helix DNA-binding domain"/>
    <property type="match status" value="1"/>
</dbReference>
<dbReference type="SUPFAM" id="SSF53822">
    <property type="entry name" value="Periplasmic binding protein-like I"/>
    <property type="match status" value="1"/>
</dbReference>